<sequence length="587" mass="65426">MTAIQSDIRSAIQFATSFRHHRRRLFLPRSVMFRQCLLSRSFTVASRFGEKAFSTETDNDVSSVEVVNNKPPICTADELHYVSVDKSQWRLALWRYKPPPQAPKRNHPLLLLSGVGTNAIGYDLSPGSSFARYMCEQGFDTWILEVRGAGLSMRDTDSKDIEKSAHALSAKMETAAENATNDSVSYAEQQTNVQNSSAESEVPLVHEDLMGIASAWDESILATKLTETFMRLSERLSGFLSESQSKLMSAKLFDQMSKLLEDSFVFERFHEIRGKLLSLLESRQNSAVAAQIRDLSQNLVNVIEEGQRSVSPQLNDLQTRLTTTLEDFQKQLDLIVKYDWDFDHYLEEDVPAVMDYIRGQTVPKDGKLLAIGHSMGGILLYAMLSRCGCDGKEPGLAAVVTLASSLDYTSSKSALKLLLPLADPAQALSVPVVPLGALLSAAYPLSSRPPYVLSWLNDLISAQDMMHPELLKKLVLNNFCTIPAKLILQLTTAFKEGGLRDRSGKFFYKDHINKTNVPVLAIAGDHDLICPPEAVYETVKLLPEHLVTYKVFGEQDGPHYAHYDLVGGRMAVTQVYPCIIEFLSNYD</sequence>
<accession>A0ACC0BY18</accession>
<keyword evidence="2" id="KW-1185">Reference proteome</keyword>
<organism evidence="1 2">
    <name type="scientific">Catharanthus roseus</name>
    <name type="common">Madagascar periwinkle</name>
    <name type="synonym">Vinca rosea</name>
    <dbReference type="NCBI Taxonomy" id="4058"/>
    <lineage>
        <taxon>Eukaryota</taxon>
        <taxon>Viridiplantae</taxon>
        <taxon>Streptophyta</taxon>
        <taxon>Embryophyta</taxon>
        <taxon>Tracheophyta</taxon>
        <taxon>Spermatophyta</taxon>
        <taxon>Magnoliopsida</taxon>
        <taxon>eudicotyledons</taxon>
        <taxon>Gunneridae</taxon>
        <taxon>Pentapetalae</taxon>
        <taxon>asterids</taxon>
        <taxon>lamiids</taxon>
        <taxon>Gentianales</taxon>
        <taxon>Apocynaceae</taxon>
        <taxon>Rauvolfioideae</taxon>
        <taxon>Vinceae</taxon>
        <taxon>Catharanthinae</taxon>
        <taxon>Catharanthus</taxon>
    </lineage>
</organism>
<evidence type="ECO:0000313" key="2">
    <source>
        <dbReference type="Proteomes" id="UP001060085"/>
    </source>
</evidence>
<dbReference type="EMBL" id="CM044702">
    <property type="protein sequence ID" value="KAI5677478.1"/>
    <property type="molecule type" value="Genomic_DNA"/>
</dbReference>
<reference evidence="2" key="1">
    <citation type="journal article" date="2023" name="Nat. Plants">
        <title>Single-cell RNA sequencing provides a high-resolution roadmap for understanding the multicellular compartmentation of specialized metabolism.</title>
        <authorList>
            <person name="Sun S."/>
            <person name="Shen X."/>
            <person name="Li Y."/>
            <person name="Li Y."/>
            <person name="Wang S."/>
            <person name="Li R."/>
            <person name="Zhang H."/>
            <person name="Shen G."/>
            <person name="Guo B."/>
            <person name="Wei J."/>
            <person name="Xu J."/>
            <person name="St-Pierre B."/>
            <person name="Chen S."/>
            <person name="Sun C."/>
        </authorList>
    </citation>
    <scope>NUCLEOTIDE SEQUENCE [LARGE SCALE GENOMIC DNA]</scope>
</reference>
<gene>
    <name evidence="1" type="ORF">M9H77_08428</name>
</gene>
<comment type="caution">
    <text evidence="1">The sequence shown here is derived from an EMBL/GenBank/DDBJ whole genome shotgun (WGS) entry which is preliminary data.</text>
</comment>
<dbReference type="Proteomes" id="UP001060085">
    <property type="component" value="Linkage Group LG02"/>
</dbReference>
<proteinExistence type="predicted"/>
<evidence type="ECO:0000313" key="1">
    <source>
        <dbReference type="EMBL" id="KAI5677478.1"/>
    </source>
</evidence>
<name>A0ACC0BY18_CATRO</name>
<protein>
    <submittedName>
        <fullName evidence="1">Uncharacterized protein</fullName>
    </submittedName>
</protein>